<reference evidence="2 3" key="1">
    <citation type="submission" date="2019-05" db="EMBL/GenBank/DDBJ databases">
        <authorList>
            <consortium name="Science for Life Laboratories"/>
        </authorList>
    </citation>
    <scope>NUCLEOTIDE SEQUENCE [LARGE SCALE GENOMIC DNA]</scope>
    <source>
        <strain evidence="2">Soil9</strain>
    </source>
</reference>
<dbReference type="AlphaFoldDB" id="A0A6P2D1W9"/>
<dbReference type="RefSeq" id="WP_162669091.1">
    <property type="nucleotide sequence ID" value="NZ_LR593886.1"/>
</dbReference>
<accession>A0A6P2D1W9</accession>
<evidence type="ECO:0000313" key="2">
    <source>
        <dbReference type="EMBL" id="VTR94576.1"/>
    </source>
</evidence>
<evidence type="ECO:0008006" key="4">
    <source>
        <dbReference type="Google" id="ProtNLM"/>
    </source>
</evidence>
<keyword evidence="1" id="KW-0732">Signal</keyword>
<feature type="signal peptide" evidence="1">
    <location>
        <begin position="1"/>
        <end position="26"/>
    </location>
</feature>
<dbReference type="Proteomes" id="UP000464178">
    <property type="component" value="Chromosome"/>
</dbReference>
<proteinExistence type="predicted"/>
<organism evidence="2 3">
    <name type="scientific">Gemmata massiliana</name>
    <dbReference type="NCBI Taxonomy" id="1210884"/>
    <lineage>
        <taxon>Bacteria</taxon>
        <taxon>Pseudomonadati</taxon>
        <taxon>Planctomycetota</taxon>
        <taxon>Planctomycetia</taxon>
        <taxon>Gemmatales</taxon>
        <taxon>Gemmataceae</taxon>
        <taxon>Gemmata</taxon>
    </lineage>
</organism>
<dbReference type="KEGG" id="gms:SOIL9_31380"/>
<keyword evidence="3" id="KW-1185">Reference proteome</keyword>
<evidence type="ECO:0000313" key="3">
    <source>
        <dbReference type="Proteomes" id="UP000464178"/>
    </source>
</evidence>
<name>A0A6P2D1W9_9BACT</name>
<evidence type="ECO:0000256" key="1">
    <source>
        <dbReference type="SAM" id="SignalP"/>
    </source>
</evidence>
<protein>
    <recommendedName>
        <fullName evidence="4">Cytochrome c domain-containing protein</fullName>
    </recommendedName>
</protein>
<gene>
    <name evidence="2" type="ORF">SOIL9_31380</name>
</gene>
<sequence>MKKACPCLTALALALFVSAIPSPTPAAPTSPAESFVLETAPGPHDRVQPYAHTAIGAVIEANGWKVPATGTELTTALAKIGNFVQLPVTFSAVALNSGLSHPRVVITMRPSSQPGMVAQASGGLGWSGSRGSTRLVAGTPASLGDAAANRAYLEGRLFLAANTETGESGPVVKTVEFISWNGRKQKFDFGVIEGMGEKPELKILDGTRCFSCHKNKGPILGVAPWSNTTFNESVRTSSASLFKFAPVKNQEGKEDPALGRRSDIDGLRLLESSGPEVDAAVRLGADVLRDRERFRLLAQSADGRKALVMLLSAIAARDPLDKLDKPLKIELNRLDLIAFLQQAHAANKALAPSALADFNPARPLNKVVTAKGLDTATNPVTKYDALRATGEHGLPSLHQPSNPKAFLRPNTPAPQTPAQLVSAVALARAIGLSEGDRAFLVKTLDAATRRVGRTDVTPAIIAKKVFTGASFADVMKEGVLPERDDFKDRFVAGVVEVTASYQAGAQFWEARSFYASAPERDPNAKSEKEIVALPSHACATCHDFRTVPKPAAFSPIPVLAFDPLDATARDNWLKTASRKQRQDVLGRLLKRVDKDKDMPPEDSVEAELYRVKDPTAISALKEWLDAELKKAK</sequence>
<dbReference type="EMBL" id="LR593886">
    <property type="protein sequence ID" value="VTR94576.1"/>
    <property type="molecule type" value="Genomic_DNA"/>
</dbReference>
<feature type="chain" id="PRO_5027121055" description="Cytochrome c domain-containing protein" evidence="1">
    <location>
        <begin position="27"/>
        <end position="632"/>
    </location>
</feature>